<gene>
    <name evidence="2" type="ORF">J1836_005520</name>
    <name evidence="1" type="ORF">J1836_07310</name>
</gene>
<reference evidence="1 3" key="1">
    <citation type="submission" date="2021-03" db="EMBL/GenBank/DDBJ databases">
        <title>Draft genome and methylome analysis of Thiotrix fructosivoruns ATCC 49748.</title>
        <authorList>
            <person name="Fomenkov A."/>
            <person name="Grabovich M.Y."/>
            <person name="Roberts R.J."/>
        </authorList>
    </citation>
    <scope>NUCLEOTIDE SEQUENCE [LARGE SCALE GENOMIC DNA]</scope>
    <source>
        <strain evidence="1 3">ATCC 49748</strain>
    </source>
</reference>
<reference evidence="2" key="2">
    <citation type="submission" date="2021-04" db="EMBL/GenBank/DDBJ databases">
        <title>Complete Genome and methylome analysis of Thiothrix fructosivorans ATCC 49748.</title>
        <authorList>
            <person name="Fomenkov A."/>
            <person name="Sun L."/>
            <person name="Vincze T."/>
            <person name="Grabovich M.Y."/>
            <person name="Roberts R.J."/>
        </authorList>
    </citation>
    <scope>NUCLEOTIDE SEQUENCE</scope>
    <source>
        <strain evidence="2">ATCC 49748</strain>
    </source>
</reference>
<dbReference type="EMBL" id="CP072748">
    <property type="protein sequence ID" value="QTX11801.1"/>
    <property type="molecule type" value="Genomic_DNA"/>
</dbReference>
<evidence type="ECO:0000313" key="2">
    <source>
        <dbReference type="EMBL" id="QTX11801.1"/>
    </source>
</evidence>
<organism evidence="2">
    <name type="scientific">Thiothrix fructosivorans</name>
    <dbReference type="NCBI Taxonomy" id="111770"/>
    <lineage>
        <taxon>Bacteria</taxon>
        <taxon>Pseudomonadati</taxon>
        <taxon>Pseudomonadota</taxon>
        <taxon>Gammaproteobacteria</taxon>
        <taxon>Thiotrichales</taxon>
        <taxon>Thiotrichaceae</taxon>
        <taxon>Thiothrix</taxon>
    </lineage>
</organism>
<accession>A0A8B0SL39</accession>
<dbReference type="EMBL" id="JAFMPM010000006">
    <property type="protein sequence ID" value="MBO0612734.1"/>
    <property type="molecule type" value="Genomic_DNA"/>
</dbReference>
<dbReference type="Proteomes" id="UP000664466">
    <property type="component" value="Unassembled WGS sequence"/>
</dbReference>
<proteinExistence type="predicted"/>
<dbReference type="AlphaFoldDB" id="A0A8B0SL39"/>
<protein>
    <submittedName>
        <fullName evidence="2">Uncharacterized protein</fullName>
    </submittedName>
</protein>
<name>A0A8B0SL39_9GAMM</name>
<sequence length="51" mass="5230">MLKSVDEGNIKSLASTVIGAGLSNKLSNSLNLAGDATKISVAQQLQTNPCQ</sequence>
<keyword evidence="3" id="KW-1185">Reference proteome</keyword>
<evidence type="ECO:0000313" key="3">
    <source>
        <dbReference type="Proteomes" id="UP000664466"/>
    </source>
</evidence>
<evidence type="ECO:0000313" key="1">
    <source>
        <dbReference type="EMBL" id="MBO0612734.1"/>
    </source>
</evidence>
<dbReference type="RefSeq" id="WP_207250418.1">
    <property type="nucleotide sequence ID" value="NZ_JAFMPM010000006.1"/>
</dbReference>